<dbReference type="GO" id="GO:0042393">
    <property type="term" value="F:histone binding"/>
    <property type="evidence" value="ECO:0007669"/>
    <property type="project" value="TreeGrafter"/>
</dbReference>
<dbReference type="PANTHER" id="PTHR14222:SF2">
    <property type="entry name" value="CONDENSIN COMPLEX SUBUNIT 1"/>
    <property type="match status" value="1"/>
</dbReference>
<dbReference type="EMBL" id="CAJNOT010003021">
    <property type="protein sequence ID" value="CAF1358976.1"/>
    <property type="molecule type" value="Genomic_DNA"/>
</dbReference>
<proteinExistence type="predicted"/>
<comment type="caution">
    <text evidence="9">The sequence shown here is derived from an EMBL/GenBank/DDBJ whole genome shotgun (WGS) entry which is preliminary data.</text>
</comment>
<accession>A0A815I024</accession>
<keyword evidence="3" id="KW-0498">Mitosis</keyword>
<evidence type="ECO:0000256" key="3">
    <source>
        <dbReference type="ARBA" id="ARBA00022776"/>
    </source>
</evidence>
<feature type="domain" description="Condensin complex subunit 1 C-terminal" evidence="8">
    <location>
        <begin position="726"/>
        <end position="851"/>
    </location>
</feature>
<dbReference type="GO" id="GO:0000796">
    <property type="term" value="C:condensin complex"/>
    <property type="evidence" value="ECO:0007669"/>
    <property type="project" value="TreeGrafter"/>
</dbReference>
<dbReference type="Pfam" id="PF12717">
    <property type="entry name" value="Cnd1"/>
    <property type="match status" value="1"/>
</dbReference>
<keyword evidence="5" id="KW-0539">Nucleus</keyword>
<dbReference type="SUPFAM" id="SSF48371">
    <property type="entry name" value="ARM repeat"/>
    <property type="match status" value="1"/>
</dbReference>
<feature type="compositionally biased region" description="Low complexity" evidence="7">
    <location>
        <begin position="593"/>
        <end position="602"/>
    </location>
</feature>
<dbReference type="GO" id="GO:0000779">
    <property type="term" value="C:condensed chromosome, centromeric region"/>
    <property type="evidence" value="ECO:0007669"/>
    <property type="project" value="TreeGrafter"/>
</dbReference>
<evidence type="ECO:0000256" key="4">
    <source>
        <dbReference type="ARBA" id="ARBA00023067"/>
    </source>
</evidence>
<dbReference type="GO" id="GO:0005634">
    <property type="term" value="C:nucleus"/>
    <property type="evidence" value="ECO:0007669"/>
    <property type="project" value="UniProtKB-SubCell"/>
</dbReference>
<dbReference type="Gene3D" id="1.25.10.10">
    <property type="entry name" value="Leucine-rich Repeat Variant"/>
    <property type="match status" value="1"/>
</dbReference>
<dbReference type="PANTHER" id="PTHR14222">
    <property type="entry name" value="CONDENSIN"/>
    <property type="match status" value="1"/>
</dbReference>
<evidence type="ECO:0000256" key="1">
    <source>
        <dbReference type="ARBA" id="ARBA00004123"/>
    </source>
</evidence>
<evidence type="ECO:0000259" key="8">
    <source>
        <dbReference type="Pfam" id="PF12717"/>
    </source>
</evidence>
<dbReference type="GO" id="GO:0010032">
    <property type="term" value="P:meiotic chromosome condensation"/>
    <property type="evidence" value="ECO:0007669"/>
    <property type="project" value="TreeGrafter"/>
</dbReference>
<feature type="compositionally biased region" description="Acidic residues" evidence="7">
    <location>
        <begin position="158"/>
        <end position="176"/>
    </location>
</feature>
<evidence type="ECO:0000256" key="2">
    <source>
        <dbReference type="ARBA" id="ARBA00022618"/>
    </source>
</evidence>
<dbReference type="GO" id="GO:0051301">
    <property type="term" value="P:cell division"/>
    <property type="evidence" value="ECO:0007669"/>
    <property type="project" value="UniProtKB-KW"/>
</dbReference>
<evidence type="ECO:0000313" key="9">
    <source>
        <dbReference type="EMBL" id="CAF1358976.1"/>
    </source>
</evidence>
<dbReference type="Proteomes" id="UP000663864">
    <property type="component" value="Unassembled WGS sequence"/>
</dbReference>
<feature type="region of interest" description="Disordered" evidence="7">
    <location>
        <begin position="143"/>
        <end position="177"/>
    </location>
</feature>
<evidence type="ECO:0000256" key="6">
    <source>
        <dbReference type="ARBA" id="ARBA00023306"/>
    </source>
</evidence>
<comment type="subcellular location">
    <subcellularLocation>
        <location evidence="1">Nucleus</location>
    </subcellularLocation>
</comment>
<reference evidence="9" key="1">
    <citation type="submission" date="2021-02" db="EMBL/GenBank/DDBJ databases">
        <authorList>
            <person name="Nowell W R."/>
        </authorList>
    </citation>
    <scope>NUCLEOTIDE SEQUENCE</scope>
</reference>
<dbReference type="InterPro" id="IPR032682">
    <property type="entry name" value="Cnd1_C"/>
</dbReference>
<evidence type="ECO:0000256" key="5">
    <source>
        <dbReference type="ARBA" id="ARBA00023242"/>
    </source>
</evidence>
<keyword evidence="6" id="KW-0131">Cell cycle</keyword>
<evidence type="ECO:0000313" key="10">
    <source>
        <dbReference type="Proteomes" id="UP000663864"/>
    </source>
</evidence>
<dbReference type="InterPro" id="IPR016024">
    <property type="entry name" value="ARM-type_fold"/>
</dbReference>
<feature type="region of interest" description="Disordered" evidence="7">
    <location>
        <begin position="590"/>
        <end position="611"/>
    </location>
</feature>
<dbReference type="InterPro" id="IPR011989">
    <property type="entry name" value="ARM-like"/>
</dbReference>
<dbReference type="GO" id="GO:0007076">
    <property type="term" value="P:mitotic chromosome condensation"/>
    <property type="evidence" value="ECO:0007669"/>
    <property type="project" value="InterPro"/>
</dbReference>
<dbReference type="InterPro" id="IPR026971">
    <property type="entry name" value="CND1/NCAPD3"/>
</dbReference>
<dbReference type="AlphaFoldDB" id="A0A815I024"/>
<organism evidence="9 10">
    <name type="scientific">Rotaria sordida</name>
    <dbReference type="NCBI Taxonomy" id="392033"/>
    <lineage>
        <taxon>Eukaryota</taxon>
        <taxon>Metazoa</taxon>
        <taxon>Spiralia</taxon>
        <taxon>Gnathifera</taxon>
        <taxon>Rotifera</taxon>
        <taxon>Eurotatoria</taxon>
        <taxon>Bdelloidea</taxon>
        <taxon>Philodinida</taxon>
        <taxon>Philodinidae</taxon>
        <taxon>Rotaria</taxon>
    </lineage>
</organism>
<sequence>MSHHIRVAALTALCSVIEKLRSSDELDDGQKKMRDDLLEKLRDHVRDKPAFVRQHCLQLWTSLVIQKKVPVKEYLRVFELGLDRLRDKACRVRKDAVTLVMHMVLNNPYFVIDSTRAQIEKGQNDAKTKLVELRQELEKLNKNIKEDKKMEEKKSQSDDEDSGAEDKTIDEDDEMNVDNNQEKEIEENKEPNEDQSLQETVNCIKIEEQIMRVEDIVTFYRDGLQFMDLIEEANGRVVKLFNSPRLADFQQAIDFFVNISHYRLSLPNIEQNLRLMFSLIWSVDKSKCEAITQAFVKIYFDVSPTMARIHIPSHQAREIIRALKSATFSEELYFEEILNQLIKEKKIPTKAITEDLWQFYKLPSDDDTDVIAGKILTFIVGNEVNTKLNDITDLIQIKEKNHRFVHISCLLLQLAATPKKIENGVRPKQFRLPKTHRLFEILGKIIVSINTKLNDITDLIQTKEKNRRFVHISCLLLQLAATPKKIENGIRPKQFRLPKTHRLFKFLTKLLCQIFVLAFDDVSNRQWKPMMESTFDVIFKLADGPIEHIENIIKNLAVKTGVKLGGLSKTPLSSQSQPLSIESMDFENAGNENNQNQLSQQQQHHHHHHHYHHSQMNANSALLLVRFLNCLEKAAVGIVYYVDCTVKDELLRRKEAKLMQYKNIVEQILLHQNEYYEETLQLSATICFCKFMLLSVKLCEKHAKILFDLLKYSTFESVQVGILVLMNDFYLKYPSSFDAYSNGVYNCLHNPLYNVRLVALKTISDLILKEMMKLKDQISEIALCIIDKHPQIATLATSFFSELAKRQHGQALFNILPDIFSNLVAGKLDEQRQLNEEDFKSIIKFLFQYISYGDNPHLWRDLAYIMSKLKFNERTLKCLHDHYNYYADKLVEDAVYESFLTILNNAKQNLGTKPDLKVVFDELSTRIEHARSSNGILSAVQQAQQKTKQQPKGKKNQN</sequence>
<feature type="compositionally biased region" description="Basic and acidic residues" evidence="7">
    <location>
        <begin position="143"/>
        <end position="157"/>
    </location>
</feature>
<keyword evidence="4" id="KW-0226">DNA condensation</keyword>
<gene>
    <name evidence="9" type="ORF">ZHD862_LOCUS30970</name>
</gene>
<evidence type="ECO:0000256" key="7">
    <source>
        <dbReference type="SAM" id="MobiDB-lite"/>
    </source>
</evidence>
<protein>
    <recommendedName>
        <fullName evidence="8">Condensin complex subunit 1 C-terminal domain-containing protein</fullName>
    </recommendedName>
</protein>
<keyword evidence="2" id="KW-0132">Cell division</keyword>
<name>A0A815I024_9BILA</name>